<accession>A0A4C1UZ57</accession>
<keyword evidence="3" id="KW-1185">Reference proteome</keyword>
<organism evidence="2 3">
    <name type="scientific">Eumeta variegata</name>
    <name type="common">Bagworm moth</name>
    <name type="synonym">Eumeta japonica</name>
    <dbReference type="NCBI Taxonomy" id="151549"/>
    <lineage>
        <taxon>Eukaryota</taxon>
        <taxon>Metazoa</taxon>
        <taxon>Ecdysozoa</taxon>
        <taxon>Arthropoda</taxon>
        <taxon>Hexapoda</taxon>
        <taxon>Insecta</taxon>
        <taxon>Pterygota</taxon>
        <taxon>Neoptera</taxon>
        <taxon>Endopterygota</taxon>
        <taxon>Lepidoptera</taxon>
        <taxon>Glossata</taxon>
        <taxon>Ditrysia</taxon>
        <taxon>Tineoidea</taxon>
        <taxon>Psychidae</taxon>
        <taxon>Oiketicinae</taxon>
        <taxon>Eumeta</taxon>
    </lineage>
</organism>
<proteinExistence type="predicted"/>
<reference evidence="2 3" key="1">
    <citation type="journal article" date="2019" name="Commun. Biol.">
        <title>The bagworm genome reveals a unique fibroin gene that provides high tensile strength.</title>
        <authorList>
            <person name="Kono N."/>
            <person name="Nakamura H."/>
            <person name="Ohtoshi R."/>
            <person name="Tomita M."/>
            <person name="Numata K."/>
            <person name="Arakawa K."/>
        </authorList>
    </citation>
    <scope>NUCLEOTIDE SEQUENCE [LARGE SCALE GENOMIC DNA]</scope>
</reference>
<dbReference type="AlphaFoldDB" id="A0A4C1UZ57"/>
<name>A0A4C1UZ57_EUMVA</name>
<comment type="caution">
    <text evidence="2">The sequence shown here is derived from an EMBL/GenBank/DDBJ whole genome shotgun (WGS) entry which is preliminary data.</text>
</comment>
<gene>
    <name evidence="2" type="ORF">EVAR_31431_1</name>
</gene>
<evidence type="ECO:0000313" key="2">
    <source>
        <dbReference type="EMBL" id="GBP31306.1"/>
    </source>
</evidence>
<evidence type="ECO:0000256" key="1">
    <source>
        <dbReference type="SAM" id="MobiDB-lite"/>
    </source>
</evidence>
<dbReference type="EMBL" id="BGZK01000244">
    <property type="protein sequence ID" value="GBP31306.1"/>
    <property type="molecule type" value="Genomic_DNA"/>
</dbReference>
<feature type="region of interest" description="Disordered" evidence="1">
    <location>
        <begin position="112"/>
        <end position="135"/>
    </location>
</feature>
<sequence>MLFSDIDSGPYRNGHESLTPFVRGTSTTFLLSQVRDEGLICCLMPGRPLVGDTTPTDPGGNSPLSGVQLAVFSQFSRRSRGGVSEFTVIFLDRHGQFWEYDEVVDHRPDQKNLTMENLADPDQNDYRQRSAALPS</sequence>
<protein>
    <submittedName>
        <fullName evidence="2">Uncharacterized protein</fullName>
    </submittedName>
</protein>
<dbReference type="Proteomes" id="UP000299102">
    <property type="component" value="Unassembled WGS sequence"/>
</dbReference>
<evidence type="ECO:0000313" key="3">
    <source>
        <dbReference type="Proteomes" id="UP000299102"/>
    </source>
</evidence>